<dbReference type="PANTHER" id="PTHR36842:SF1">
    <property type="entry name" value="PROTEIN TOLB"/>
    <property type="match status" value="1"/>
</dbReference>
<dbReference type="InterPro" id="IPR013783">
    <property type="entry name" value="Ig-like_fold"/>
</dbReference>
<dbReference type="PANTHER" id="PTHR36842">
    <property type="entry name" value="PROTEIN TOLB HOMOLOG"/>
    <property type="match status" value="1"/>
</dbReference>
<dbReference type="SMART" id="SM00089">
    <property type="entry name" value="PKD"/>
    <property type="match status" value="6"/>
</dbReference>
<dbReference type="AlphaFoldDB" id="L0HFE6"/>
<sequence length="543" mass="58085" precursor="true">MTAGPWIPRAIAAILLLALACGASADTAAQNIPPQPDFAYNVTSGTAPLWVQFTDTSAGAPTSWAWDFDNNGIIDSREKDPVCVYRLPGTYSVTLWATNSFRTETVTMTDIITVANPGPVPVVVANATSGLPPLAVQFADNATAQGVTAWAWDFDNNGVIDSTGKNPVCVYNLTGNYTVSLLATNSSGTNTTILEKFITVEDPLPIARFTANTTFGGLPLTVRLYDNSTGANITARAWDFNNDGTVDSTEKDPVCVYTTAGDYTVRLTVTNAYGTNTTSVPAFVTVTNGAAVDFTANVTSGLAPLWVQFADNTTAKDITGWAWDFDNDTVIDSTERNPACVYKKPGNYTVNLWITNPYGVEAISAIDFITARSSATPDFSANETAGITPFAVRFTDNSTGENIASRAWDFDNDGTIDSTEKDPVCVYTASGDYAVNLTVTDARGTATKLMPAFIAVTDGRPRARFAVNTTWGYAPLTIQFRDTSVGTNISAWAWDFNGDSTVDSTEKTPFCTYTRPGLYTVSLATTNEYGTNTTVKTGFITVD</sequence>
<dbReference type="RefSeq" id="WP_015284768.1">
    <property type="nucleotide sequence ID" value="NC_019943.1"/>
</dbReference>
<dbReference type="Pfam" id="PF18911">
    <property type="entry name" value="PKD_4"/>
    <property type="match status" value="6"/>
</dbReference>
<reference evidence="2 3" key="2">
    <citation type="journal article" date="2014" name="Genome Announc.">
        <title>Complete Genome Sequence of Methanoregula formicica SMSPT, a Mesophilic Hydrogenotrophic Methanogen Isolated from a Methanogenic Upflow Anaerobic Sludge Blanket Reactor.</title>
        <authorList>
            <person name="Yamamoto K."/>
            <person name="Tamaki H."/>
            <person name="Cadillo-Quiroz H."/>
            <person name="Imachi H."/>
            <person name="Kyrpides N."/>
            <person name="Woyke T."/>
            <person name="Goodwin L."/>
            <person name="Zinder S.H."/>
            <person name="Kamagata Y."/>
            <person name="Liu W.T."/>
        </authorList>
    </citation>
    <scope>NUCLEOTIDE SEQUENCE [LARGE SCALE GENOMIC DNA]</scope>
    <source>
        <strain evidence="3">DSM 22288 / NBRC 105244 / SMSP</strain>
    </source>
</reference>
<dbReference type="eggNOG" id="arCOG02554">
    <property type="taxonomic scope" value="Archaea"/>
</dbReference>
<reference evidence="3" key="1">
    <citation type="submission" date="2011-12" db="EMBL/GenBank/DDBJ databases">
        <title>Complete sequence of Methanoregula formicicum SMSP.</title>
        <authorList>
            <person name="Lucas S."/>
            <person name="Han J."/>
            <person name="Lapidus A."/>
            <person name="Cheng J.-F."/>
            <person name="Goodwin L."/>
            <person name="Pitluck S."/>
            <person name="Peters L."/>
            <person name="Ovchinnikova G."/>
            <person name="Teshima H."/>
            <person name="Detter J.C."/>
            <person name="Han C."/>
            <person name="Tapia R."/>
            <person name="Land M."/>
            <person name="Hauser L."/>
            <person name="Kyrpides N."/>
            <person name="Ivanova N."/>
            <person name="Pagani I."/>
            <person name="Imachi H."/>
            <person name="Tamaki H."/>
            <person name="Sekiguchi Y."/>
            <person name="Kamagata Y."/>
            <person name="Cadillo-Quiroz H."/>
            <person name="Zinder S."/>
            <person name="Liu W.-T."/>
            <person name="Woyke T."/>
        </authorList>
    </citation>
    <scope>NUCLEOTIDE SEQUENCE [LARGE SCALE GENOMIC DNA]</scope>
    <source>
        <strain evidence="3">DSM 22288 / NBRC 105244 / SMSP</strain>
    </source>
</reference>
<dbReference type="FunFam" id="2.60.40.10:FF:000270">
    <property type="entry name" value="Cell surface protein"/>
    <property type="match status" value="4"/>
</dbReference>
<dbReference type="KEGG" id="mfo:Metfor_0744"/>
<evidence type="ECO:0000313" key="3">
    <source>
        <dbReference type="Proteomes" id="UP000010824"/>
    </source>
</evidence>
<dbReference type="GeneID" id="14310057"/>
<dbReference type="CDD" id="cd00146">
    <property type="entry name" value="PKD"/>
    <property type="match status" value="6"/>
</dbReference>
<protein>
    <submittedName>
        <fullName evidence="2">PDK repeat-containing protein</fullName>
    </submittedName>
</protein>
<dbReference type="Proteomes" id="UP000010824">
    <property type="component" value="Chromosome"/>
</dbReference>
<dbReference type="InterPro" id="IPR035986">
    <property type="entry name" value="PKD_dom_sf"/>
</dbReference>
<feature type="domain" description="PKD" evidence="1">
    <location>
        <begin position="375"/>
        <end position="447"/>
    </location>
</feature>
<evidence type="ECO:0000259" key="1">
    <source>
        <dbReference type="PROSITE" id="PS50093"/>
    </source>
</evidence>
<feature type="domain" description="PKD" evidence="1">
    <location>
        <begin position="290"/>
        <end position="359"/>
    </location>
</feature>
<dbReference type="STRING" id="593750.Metfor_0744"/>
<proteinExistence type="predicted"/>
<keyword evidence="3" id="KW-1185">Reference proteome</keyword>
<feature type="domain" description="PKD" evidence="1">
    <location>
        <begin position="461"/>
        <end position="543"/>
    </location>
</feature>
<feature type="domain" description="PKD" evidence="1">
    <location>
        <begin position="34"/>
        <end position="114"/>
    </location>
</feature>
<organism evidence="2 3">
    <name type="scientific">Methanoregula formicica (strain DSM 22288 / NBRC 105244 / SMSP)</name>
    <dbReference type="NCBI Taxonomy" id="593750"/>
    <lineage>
        <taxon>Archaea</taxon>
        <taxon>Methanobacteriati</taxon>
        <taxon>Methanobacteriota</taxon>
        <taxon>Stenosarchaea group</taxon>
        <taxon>Methanomicrobia</taxon>
        <taxon>Methanomicrobiales</taxon>
        <taxon>Methanoregulaceae</taxon>
        <taxon>Methanoregula</taxon>
    </lineage>
</organism>
<feature type="domain" description="PKD" evidence="1">
    <location>
        <begin position="205"/>
        <end position="291"/>
    </location>
</feature>
<dbReference type="OrthoDB" id="103676at2157"/>
<name>L0HFE6_METFS</name>
<dbReference type="InterPro" id="IPR000601">
    <property type="entry name" value="PKD_dom"/>
</dbReference>
<dbReference type="PROSITE" id="PS50093">
    <property type="entry name" value="PKD"/>
    <property type="match status" value="6"/>
</dbReference>
<dbReference type="EMBL" id="CP003167">
    <property type="protein sequence ID" value="AGB01804.1"/>
    <property type="molecule type" value="Genomic_DNA"/>
</dbReference>
<dbReference type="Gene3D" id="2.60.40.10">
    <property type="entry name" value="Immunoglobulins"/>
    <property type="match status" value="6"/>
</dbReference>
<dbReference type="SUPFAM" id="SSF49299">
    <property type="entry name" value="PKD domain"/>
    <property type="match status" value="6"/>
</dbReference>
<gene>
    <name evidence="2" type="ordered locus">Metfor_0744</name>
</gene>
<feature type="domain" description="PKD" evidence="1">
    <location>
        <begin position="119"/>
        <end position="192"/>
    </location>
</feature>
<accession>L0HFE6</accession>
<dbReference type="HOGENOM" id="CLU_586104_0_0_2"/>
<dbReference type="eggNOG" id="arCOG02482">
    <property type="taxonomic scope" value="Archaea"/>
</dbReference>
<evidence type="ECO:0000313" key="2">
    <source>
        <dbReference type="EMBL" id="AGB01804.1"/>
    </source>
</evidence>
<dbReference type="eggNOG" id="arCOG02549">
    <property type="taxonomic scope" value="Archaea"/>
</dbReference>
<dbReference type="InParanoid" id="L0HFE6"/>
<dbReference type="InterPro" id="IPR022409">
    <property type="entry name" value="PKD/Chitinase_dom"/>
</dbReference>